<dbReference type="EMBL" id="DQAY01000104">
    <property type="protein sequence ID" value="HCO24662.1"/>
    <property type="molecule type" value="Genomic_DNA"/>
</dbReference>
<proteinExistence type="predicted"/>
<dbReference type="RefSeq" id="WP_154935211.1">
    <property type="nucleotide sequence ID" value="NZ_CP036341.1"/>
</dbReference>
<name>A0A3D3R997_9PLAN</name>
<organism evidence="1 2">
    <name type="scientific">Gimesia maris</name>
    <dbReference type="NCBI Taxonomy" id="122"/>
    <lineage>
        <taxon>Bacteria</taxon>
        <taxon>Pseudomonadati</taxon>
        <taxon>Planctomycetota</taxon>
        <taxon>Planctomycetia</taxon>
        <taxon>Planctomycetales</taxon>
        <taxon>Planctomycetaceae</taxon>
        <taxon>Gimesia</taxon>
    </lineage>
</organism>
<evidence type="ECO:0000313" key="2">
    <source>
        <dbReference type="Proteomes" id="UP000263642"/>
    </source>
</evidence>
<dbReference type="Proteomes" id="UP000263642">
    <property type="component" value="Unassembled WGS sequence"/>
</dbReference>
<reference evidence="1 2" key="1">
    <citation type="journal article" date="2018" name="Nat. Biotechnol.">
        <title>A standardized bacterial taxonomy based on genome phylogeny substantially revises the tree of life.</title>
        <authorList>
            <person name="Parks D.H."/>
            <person name="Chuvochina M."/>
            <person name="Waite D.W."/>
            <person name="Rinke C."/>
            <person name="Skarshewski A."/>
            <person name="Chaumeil P.A."/>
            <person name="Hugenholtz P."/>
        </authorList>
    </citation>
    <scope>NUCLEOTIDE SEQUENCE [LARGE SCALE GENOMIC DNA]</scope>
    <source>
        <strain evidence="1">UBA9375</strain>
    </source>
</reference>
<sequence>MLDSPFSLEFEISTPARFDALQRFFFALKSEKDQILKSWDSDAEEDQYDPVDEPNWIDYLDEEAIEWFSDFLDLDSPEGITFSKLWELTEPEYRCVDNMFHLPGHWDFESLLESLFNGEYVLVDLRGKTDTTGELIYDPWAGPFGGTEPLVELIEAFGQTVTYDSWHEGPHRRCVVGWDYELAKKLVAEGKGYIPNQEKST</sequence>
<gene>
    <name evidence="1" type="ORF">DIT97_17135</name>
</gene>
<evidence type="ECO:0000313" key="1">
    <source>
        <dbReference type="EMBL" id="HCO24662.1"/>
    </source>
</evidence>
<accession>A0A3D3R997</accession>
<comment type="caution">
    <text evidence="1">The sequence shown here is derived from an EMBL/GenBank/DDBJ whole genome shotgun (WGS) entry which is preliminary data.</text>
</comment>
<dbReference type="AlphaFoldDB" id="A0A3D3R997"/>
<protein>
    <submittedName>
        <fullName evidence="1">Uncharacterized protein</fullName>
    </submittedName>
</protein>